<dbReference type="GO" id="GO:0070025">
    <property type="term" value="F:carbon monoxide binding"/>
    <property type="evidence" value="ECO:0007669"/>
    <property type="project" value="TreeGrafter"/>
</dbReference>
<dbReference type="InterPro" id="IPR002780">
    <property type="entry name" value="Hyd_form_HypD"/>
</dbReference>
<evidence type="ECO:0000313" key="5">
    <source>
        <dbReference type="Proteomes" id="UP000177876"/>
    </source>
</evidence>
<organism evidence="4 5">
    <name type="scientific">Candidatus Solincola sediminis</name>
    <dbReference type="NCBI Taxonomy" id="1797199"/>
    <lineage>
        <taxon>Bacteria</taxon>
        <taxon>Bacillati</taxon>
        <taxon>Actinomycetota</taxon>
        <taxon>Candidatus Geothermincolia</taxon>
        <taxon>Candidatus Geothermincolales</taxon>
        <taxon>Candidatus Geothermincolaceae</taxon>
        <taxon>Candidatus Solincola</taxon>
    </lineage>
</organism>
<dbReference type="PIRSF" id="PIRSF005622">
    <property type="entry name" value="Hydrgn_mat_hypD"/>
    <property type="match status" value="1"/>
</dbReference>
<dbReference type="NCBIfam" id="TIGR00075">
    <property type="entry name" value="hypD"/>
    <property type="match status" value="1"/>
</dbReference>
<dbReference type="EMBL" id="MELK01000053">
    <property type="protein sequence ID" value="OFW55528.1"/>
    <property type="molecule type" value="Genomic_DNA"/>
</dbReference>
<comment type="caution">
    <text evidence="4">The sequence shown here is derived from an EMBL/GenBank/DDBJ whole genome shotgun (WGS) entry which is preliminary data.</text>
</comment>
<evidence type="ECO:0000256" key="3">
    <source>
        <dbReference type="ARBA" id="ARBA00023004"/>
    </source>
</evidence>
<name>A0A1F2WF99_9ACTN</name>
<keyword evidence="2" id="KW-0479">Metal-binding</keyword>
<evidence type="ECO:0000256" key="1">
    <source>
        <dbReference type="ARBA" id="ARBA00007888"/>
    </source>
</evidence>
<dbReference type="PANTHER" id="PTHR30149:SF0">
    <property type="entry name" value="HYDROGENASE MATURATION FACTOR HYPD"/>
    <property type="match status" value="1"/>
</dbReference>
<dbReference type="STRING" id="1797197.A2Y75_09445"/>
<protein>
    <submittedName>
        <fullName evidence="4">Hydrogenase formation protein HypD</fullName>
    </submittedName>
</protein>
<evidence type="ECO:0000256" key="2">
    <source>
        <dbReference type="ARBA" id="ARBA00022723"/>
    </source>
</evidence>
<dbReference type="PANTHER" id="PTHR30149">
    <property type="entry name" value="HYDROGENASE PROTEIN ASSEMBLY PROTEIN HYPD"/>
    <property type="match status" value="1"/>
</dbReference>
<dbReference type="Proteomes" id="UP000177876">
    <property type="component" value="Unassembled WGS sequence"/>
</dbReference>
<dbReference type="Pfam" id="PF01924">
    <property type="entry name" value="HypD"/>
    <property type="match status" value="1"/>
</dbReference>
<gene>
    <name evidence="4" type="ORF">A2Y75_09445</name>
</gene>
<reference evidence="4 5" key="1">
    <citation type="journal article" date="2016" name="Nat. Commun.">
        <title>Thousands of microbial genomes shed light on interconnected biogeochemical processes in an aquifer system.</title>
        <authorList>
            <person name="Anantharaman K."/>
            <person name="Brown C.T."/>
            <person name="Hug L.A."/>
            <person name="Sharon I."/>
            <person name="Castelle C.J."/>
            <person name="Probst A.J."/>
            <person name="Thomas B.C."/>
            <person name="Singh A."/>
            <person name="Wilkins M.J."/>
            <person name="Karaoz U."/>
            <person name="Brodie E.L."/>
            <person name="Williams K.H."/>
            <person name="Hubbard S.S."/>
            <person name="Banfield J.F."/>
        </authorList>
    </citation>
    <scope>NUCLEOTIDE SEQUENCE [LARGE SCALE GENOMIC DNA]</scope>
</reference>
<dbReference type="Gene3D" id="6.10.20.100">
    <property type="match status" value="1"/>
</dbReference>
<comment type="similarity">
    <text evidence="1">Belongs to the HypD family.</text>
</comment>
<dbReference type="GO" id="GO:0051604">
    <property type="term" value="P:protein maturation"/>
    <property type="evidence" value="ECO:0007669"/>
    <property type="project" value="TreeGrafter"/>
</dbReference>
<dbReference type="Gene3D" id="3.40.50.11740">
    <property type="entry name" value="HypD, alpha/beta domain 2"/>
    <property type="match status" value="2"/>
</dbReference>
<dbReference type="InterPro" id="IPR042243">
    <property type="entry name" value="HypD_1"/>
</dbReference>
<sequence length="388" mass="41438">MKYVDEFRSPQFLQAQLDKIAEFPFNARFMEVCGTHTMAISKAGLRPLLAPKVELVSGPGCPVCVTSAADIGLALALAEIPDAILATFGDMMRVPGPAGTLSQAAARGAAVKIVYSPLDALEIAVSNPNKQVAFLGVGFETTAPAVAAVVLMAEERGIDNFHLLSLHKLVPPALKALVEMEEFNIDGFILPGHVSAVLGSNAYTFLPEDYGIPCVIAGFEAVDILQAICELMVMRRDGAGLSVEYSRVVRAEGNPKALDIMHRVFEPADADWRGLGVIPGSGLRLREEFTARDAASLVAKIIQPADDRGCRCGEILCGKIRPAECPLFAGSCTPDNPFGPCMVSTEGTCASYYLYDYTDNNGVVNNGVEPQHQQVDNGVEPQHQQGCD</sequence>
<dbReference type="GO" id="GO:0005506">
    <property type="term" value="F:iron ion binding"/>
    <property type="evidence" value="ECO:0007669"/>
    <property type="project" value="TreeGrafter"/>
</dbReference>
<accession>A0A1F2WF99</accession>
<keyword evidence="3" id="KW-0408">Iron</keyword>
<dbReference type="InterPro" id="IPR042244">
    <property type="entry name" value="HypD_2_sf"/>
</dbReference>
<dbReference type="AlphaFoldDB" id="A0A1F2WF99"/>
<evidence type="ECO:0000313" key="4">
    <source>
        <dbReference type="EMBL" id="OFW55528.1"/>
    </source>
</evidence>
<dbReference type="GO" id="GO:0051539">
    <property type="term" value="F:4 iron, 4 sulfur cluster binding"/>
    <property type="evidence" value="ECO:0007669"/>
    <property type="project" value="TreeGrafter"/>
</dbReference>
<proteinExistence type="inferred from homology"/>